<sequence length="76" mass="8252">MLNVSSAGIASGAGAPGLGGVMIDADLLQRLFSSTPIDYMNVAQVDFFRPYTEQDASLADAHHRWRAIDSCRRSPR</sequence>
<proteinExistence type="predicted"/>
<dbReference type="AlphaFoldDB" id="A0A1J5QL43"/>
<dbReference type="EMBL" id="MLJW01001028">
    <property type="protein sequence ID" value="OIQ80684.1"/>
    <property type="molecule type" value="Genomic_DNA"/>
</dbReference>
<organism evidence="1">
    <name type="scientific">mine drainage metagenome</name>
    <dbReference type="NCBI Taxonomy" id="410659"/>
    <lineage>
        <taxon>unclassified sequences</taxon>
        <taxon>metagenomes</taxon>
        <taxon>ecological metagenomes</taxon>
    </lineage>
</organism>
<gene>
    <name evidence="1" type="ORF">GALL_375630</name>
</gene>
<name>A0A1J5QL43_9ZZZZ</name>
<protein>
    <submittedName>
        <fullName evidence="1">Uncharacterized protein</fullName>
    </submittedName>
</protein>
<accession>A0A1J5QL43</accession>
<comment type="caution">
    <text evidence="1">The sequence shown here is derived from an EMBL/GenBank/DDBJ whole genome shotgun (WGS) entry which is preliminary data.</text>
</comment>
<reference evidence="1" key="1">
    <citation type="submission" date="2016-10" db="EMBL/GenBank/DDBJ databases">
        <title>Sequence of Gallionella enrichment culture.</title>
        <authorList>
            <person name="Poehlein A."/>
            <person name="Muehling M."/>
            <person name="Daniel R."/>
        </authorList>
    </citation>
    <scope>NUCLEOTIDE SEQUENCE</scope>
</reference>
<evidence type="ECO:0000313" key="1">
    <source>
        <dbReference type="EMBL" id="OIQ80684.1"/>
    </source>
</evidence>